<dbReference type="SUPFAM" id="SSF101473">
    <property type="entry name" value="DhaL-like"/>
    <property type="match status" value="1"/>
</dbReference>
<dbReference type="SMART" id="SM01120">
    <property type="entry name" value="Dak2"/>
    <property type="match status" value="1"/>
</dbReference>
<dbReference type="PROSITE" id="PS51480">
    <property type="entry name" value="DHAL"/>
    <property type="match status" value="1"/>
</dbReference>
<organism evidence="2 3">
    <name type="scientific">Pseudonocardia eucalypti</name>
    <dbReference type="NCBI Taxonomy" id="648755"/>
    <lineage>
        <taxon>Bacteria</taxon>
        <taxon>Bacillati</taxon>
        <taxon>Actinomycetota</taxon>
        <taxon>Actinomycetes</taxon>
        <taxon>Pseudonocardiales</taxon>
        <taxon>Pseudonocardiaceae</taxon>
        <taxon>Pseudonocardia</taxon>
    </lineage>
</organism>
<sequence length="564" mass="58840">MLRVLDAAAIRRWADAAVRVLEARREELDRLNVFPVPDADTGSNLALTMRAAADALGRLPATAGSAEAAAALASGALRGARGNSGVIVSQLPRGLSEALHAGEYLGEHGRTLAAALSRADELARAAVSHPVEGTILSVLSAAARAATREAETARAREDGPRELVRVLDAAVTAAGTALAETPRQLPTLARAGVVDAGGKGLVLILEALLAVLSGRPVDVVTGTGTYRPSFRSRERDALIADRESGSAEFDYEVMYLLEGSSPDRVELMRERLAELGDSVVVVGDGQVGGTAMWNVHVHCTDVGAAIEVGLEAGQPRRITVVRFADQLAERGADDGRFVRDRAVVALVTGRELADLVRTDGVTALVAPPDRQPDVAEIVAAVAGCQARHVVVLPNDMDLNQVAEEAADQFRATGRTDTDVVVVPTSSVLQGLAALAVHDPERRSGADVVAMAEAAAATRTGVIRIAESEALTWAGRCFAGDVLGLVDGEVVLIEQDLRKGAAQLVDRMLTTGGELVTVLLGQPDEGGTAELGEYLAGHLRQTHPEVEVTCYPGGPAGRPVQLGVE</sequence>
<accession>A0ABP9QAY4</accession>
<dbReference type="Pfam" id="PF21645">
    <property type="entry name" value="FakA-like_M"/>
    <property type="match status" value="1"/>
</dbReference>
<gene>
    <name evidence="2" type="ORF">GCM10023321_40500</name>
</gene>
<evidence type="ECO:0000313" key="3">
    <source>
        <dbReference type="Proteomes" id="UP001428817"/>
    </source>
</evidence>
<dbReference type="Pfam" id="PF02734">
    <property type="entry name" value="Dak2"/>
    <property type="match status" value="1"/>
</dbReference>
<keyword evidence="3" id="KW-1185">Reference proteome</keyword>
<dbReference type="InterPro" id="IPR050270">
    <property type="entry name" value="DegV_domain_contain"/>
</dbReference>
<dbReference type="Pfam" id="PF13684">
    <property type="entry name" value="FakA-like_C"/>
    <property type="match status" value="1"/>
</dbReference>
<dbReference type="PANTHER" id="PTHR33434">
    <property type="entry name" value="DEGV DOMAIN-CONTAINING PROTEIN DR_1986-RELATED"/>
    <property type="match status" value="1"/>
</dbReference>
<evidence type="ECO:0000313" key="2">
    <source>
        <dbReference type="EMBL" id="GAA5159399.1"/>
    </source>
</evidence>
<evidence type="ECO:0000259" key="1">
    <source>
        <dbReference type="PROSITE" id="PS51480"/>
    </source>
</evidence>
<dbReference type="SMART" id="SM01121">
    <property type="entry name" value="Dak1_2"/>
    <property type="match status" value="1"/>
</dbReference>
<dbReference type="PANTHER" id="PTHR33434:SF4">
    <property type="entry name" value="PHOSPHATASE PROTEIN"/>
    <property type="match status" value="1"/>
</dbReference>
<dbReference type="Gene3D" id="1.25.40.340">
    <property type="match status" value="1"/>
</dbReference>
<feature type="domain" description="DhaL" evidence="1">
    <location>
        <begin position="8"/>
        <end position="210"/>
    </location>
</feature>
<dbReference type="InterPro" id="IPR004007">
    <property type="entry name" value="DhaL_dom"/>
</dbReference>
<dbReference type="Proteomes" id="UP001428817">
    <property type="component" value="Unassembled WGS sequence"/>
</dbReference>
<dbReference type="NCBIfam" id="TIGR03599">
    <property type="entry name" value="YloV"/>
    <property type="match status" value="1"/>
</dbReference>
<proteinExistence type="predicted"/>
<name>A0ABP9QAY4_9PSEU</name>
<dbReference type="RefSeq" id="WP_185060267.1">
    <property type="nucleotide sequence ID" value="NZ_BAABJP010000018.1"/>
</dbReference>
<comment type="caution">
    <text evidence="2">The sequence shown here is derived from an EMBL/GenBank/DDBJ whole genome shotgun (WGS) entry which is preliminary data.</text>
</comment>
<dbReference type="InterPro" id="IPR048394">
    <property type="entry name" value="FakA-like_M"/>
</dbReference>
<dbReference type="InterPro" id="IPR019986">
    <property type="entry name" value="YloV-like"/>
</dbReference>
<dbReference type="InterPro" id="IPR036117">
    <property type="entry name" value="DhaL_dom_sf"/>
</dbReference>
<dbReference type="EMBL" id="BAABJP010000018">
    <property type="protein sequence ID" value="GAA5159399.1"/>
    <property type="molecule type" value="Genomic_DNA"/>
</dbReference>
<protein>
    <submittedName>
        <fullName evidence="2">DAK2 domain-containing protein</fullName>
    </submittedName>
</protein>
<reference evidence="3" key="1">
    <citation type="journal article" date="2019" name="Int. J. Syst. Evol. Microbiol.">
        <title>The Global Catalogue of Microorganisms (GCM) 10K type strain sequencing project: providing services to taxonomists for standard genome sequencing and annotation.</title>
        <authorList>
            <consortium name="The Broad Institute Genomics Platform"/>
            <consortium name="The Broad Institute Genome Sequencing Center for Infectious Disease"/>
            <person name="Wu L."/>
            <person name="Ma J."/>
        </authorList>
    </citation>
    <scope>NUCLEOTIDE SEQUENCE [LARGE SCALE GENOMIC DNA]</scope>
    <source>
        <strain evidence="3">JCM 18303</strain>
    </source>
</reference>
<dbReference type="InterPro" id="IPR033470">
    <property type="entry name" value="FakA-like_C"/>
</dbReference>